<evidence type="ECO:0000256" key="1">
    <source>
        <dbReference type="SAM" id="MobiDB-lite"/>
    </source>
</evidence>
<feature type="compositionally biased region" description="Polar residues" evidence="1">
    <location>
        <begin position="94"/>
        <end position="112"/>
    </location>
</feature>
<name>A0A2T1A4I7_9ACTN</name>
<sequence length="336" mass="34597">MLTQIIRGVFLLIAVVSVCLVAPRQAHACSASANAETSTNQATIQGSSDECVLLEPTAPTPNQGIPGGNESTVPAATAGTSSAPDPCSYASYAATPSNPYTGQAPDTGTKTYDQGRPPPAGETYESGYWVGSYCPGAAPTYTWVRNGTPGVPGAPAAPVLADPQQLAVDLRSTTAVTTPALNINPYLVTPDGRRATMKNAYTWFWVDVASWSAVTPRIDAGPVWVEATITPVSLVIEPNDGTTPTKTCSGPGTPIGEGVPMSQPSPTCSVAFAAQTYGGTWPMTVHVVYSVTWTGFDGTQAVGGTLADITSPAVAYPIAVLTAKPELVDPNLPPSK</sequence>
<feature type="region of interest" description="Disordered" evidence="1">
    <location>
        <begin position="94"/>
        <end position="123"/>
    </location>
</feature>
<evidence type="ECO:0000313" key="4">
    <source>
        <dbReference type="Proteomes" id="UP000237752"/>
    </source>
</evidence>
<reference evidence="3 4" key="1">
    <citation type="submission" date="2018-03" db="EMBL/GenBank/DDBJ databases">
        <title>Genomic Encyclopedia of Archaeal and Bacterial Type Strains, Phase II (KMG-II): from individual species to whole genera.</title>
        <authorList>
            <person name="Goeker M."/>
        </authorList>
    </citation>
    <scope>NUCLEOTIDE SEQUENCE [LARGE SCALE GENOMIC DNA]</scope>
    <source>
        <strain evidence="3 4">DSM 100065</strain>
    </source>
</reference>
<protein>
    <recommendedName>
        <fullName evidence="5">Enoyl reductase</fullName>
    </recommendedName>
</protein>
<gene>
    <name evidence="3" type="ORF">CLV47_102197</name>
</gene>
<keyword evidence="4" id="KW-1185">Reference proteome</keyword>
<organism evidence="3 4">
    <name type="scientific">Antricoccus suffuscus</name>
    <dbReference type="NCBI Taxonomy" id="1629062"/>
    <lineage>
        <taxon>Bacteria</taxon>
        <taxon>Bacillati</taxon>
        <taxon>Actinomycetota</taxon>
        <taxon>Actinomycetes</taxon>
        <taxon>Geodermatophilales</taxon>
        <taxon>Antricoccaceae</taxon>
        <taxon>Antricoccus</taxon>
    </lineage>
</organism>
<evidence type="ECO:0008006" key="5">
    <source>
        <dbReference type="Google" id="ProtNLM"/>
    </source>
</evidence>
<dbReference type="Proteomes" id="UP000237752">
    <property type="component" value="Unassembled WGS sequence"/>
</dbReference>
<accession>A0A2T1A4I7</accession>
<evidence type="ECO:0000256" key="2">
    <source>
        <dbReference type="SAM" id="SignalP"/>
    </source>
</evidence>
<feature type="signal peptide" evidence="2">
    <location>
        <begin position="1"/>
        <end position="28"/>
    </location>
</feature>
<evidence type="ECO:0000313" key="3">
    <source>
        <dbReference type="EMBL" id="PRZ43509.1"/>
    </source>
</evidence>
<keyword evidence="2" id="KW-0732">Signal</keyword>
<feature type="region of interest" description="Disordered" evidence="1">
    <location>
        <begin position="55"/>
        <end position="80"/>
    </location>
</feature>
<feature type="compositionally biased region" description="Polar residues" evidence="1">
    <location>
        <begin position="69"/>
        <end position="80"/>
    </location>
</feature>
<feature type="chain" id="PRO_5015405275" description="Enoyl reductase" evidence="2">
    <location>
        <begin position="29"/>
        <end position="336"/>
    </location>
</feature>
<comment type="caution">
    <text evidence="3">The sequence shown here is derived from an EMBL/GenBank/DDBJ whole genome shotgun (WGS) entry which is preliminary data.</text>
</comment>
<dbReference type="EMBL" id="PVUE01000002">
    <property type="protein sequence ID" value="PRZ43509.1"/>
    <property type="molecule type" value="Genomic_DNA"/>
</dbReference>
<dbReference type="AlphaFoldDB" id="A0A2T1A4I7"/>
<proteinExistence type="predicted"/>